<comment type="caution">
    <text evidence="1">The sequence shown here is derived from an EMBL/GenBank/DDBJ whole genome shotgun (WGS) entry which is preliminary data.</text>
</comment>
<evidence type="ECO:0000313" key="1">
    <source>
        <dbReference type="EMBL" id="GHO48917.1"/>
    </source>
</evidence>
<reference evidence="1" key="1">
    <citation type="submission" date="2020-10" db="EMBL/GenBank/DDBJ databases">
        <title>Taxonomic study of unclassified bacteria belonging to the class Ktedonobacteria.</title>
        <authorList>
            <person name="Yabe S."/>
            <person name="Wang C.M."/>
            <person name="Zheng Y."/>
            <person name="Sakai Y."/>
            <person name="Cavaletti L."/>
            <person name="Monciardini P."/>
            <person name="Donadio S."/>
        </authorList>
    </citation>
    <scope>NUCLEOTIDE SEQUENCE</scope>
    <source>
        <strain evidence="1">SOSP1-1</strain>
    </source>
</reference>
<protein>
    <submittedName>
        <fullName evidence="1">Uncharacterized protein</fullName>
    </submittedName>
</protein>
<dbReference type="Proteomes" id="UP000612362">
    <property type="component" value="Unassembled WGS sequence"/>
</dbReference>
<dbReference type="EMBL" id="BNJF01000004">
    <property type="protein sequence ID" value="GHO48917.1"/>
    <property type="molecule type" value="Genomic_DNA"/>
</dbReference>
<accession>A0A8J3I2K2</accession>
<keyword evidence="2" id="KW-1185">Reference proteome</keyword>
<gene>
    <name evidence="1" type="ORF">KSX_70800</name>
</gene>
<organism evidence="1 2">
    <name type="scientific">Ktedonospora formicarum</name>
    <dbReference type="NCBI Taxonomy" id="2778364"/>
    <lineage>
        <taxon>Bacteria</taxon>
        <taxon>Bacillati</taxon>
        <taxon>Chloroflexota</taxon>
        <taxon>Ktedonobacteria</taxon>
        <taxon>Ktedonobacterales</taxon>
        <taxon>Ktedonobacteraceae</taxon>
        <taxon>Ktedonospora</taxon>
    </lineage>
</organism>
<name>A0A8J3I2K2_9CHLR</name>
<dbReference type="AlphaFoldDB" id="A0A8J3I2K2"/>
<evidence type="ECO:0000313" key="2">
    <source>
        <dbReference type="Proteomes" id="UP000612362"/>
    </source>
</evidence>
<proteinExistence type="predicted"/>
<sequence>MACFAQAEAATRASIRLLAGGAALGATTWGIGQSTARVKFLLADSKGKLLIAIAAIQYLISQKELSFSALRSE</sequence>